<dbReference type="GO" id="GO:0047804">
    <property type="term" value="F:cysteine-S-conjugate beta-lyase activity"/>
    <property type="evidence" value="ECO:0007669"/>
    <property type="project" value="UniProtKB-EC"/>
</dbReference>
<comment type="similarity">
    <text evidence="5">Belongs to the class-II pyridoxal-phosphate-dependent aminotransferase family. MalY/PatB cystathionine beta-lyase subfamily.</text>
</comment>
<organism evidence="7 8">
    <name type="scientific">Nonomuraea spiralis</name>
    <dbReference type="NCBI Taxonomy" id="46182"/>
    <lineage>
        <taxon>Bacteria</taxon>
        <taxon>Bacillati</taxon>
        <taxon>Actinomycetota</taxon>
        <taxon>Actinomycetes</taxon>
        <taxon>Streptosporangiales</taxon>
        <taxon>Streptosporangiaceae</taxon>
        <taxon>Nonomuraea</taxon>
    </lineage>
</organism>
<evidence type="ECO:0000256" key="1">
    <source>
        <dbReference type="ARBA" id="ARBA00001933"/>
    </source>
</evidence>
<dbReference type="InterPro" id="IPR004839">
    <property type="entry name" value="Aminotransferase_I/II_large"/>
</dbReference>
<reference evidence="7 8" key="1">
    <citation type="submission" date="2024-09" db="EMBL/GenBank/DDBJ databases">
        <authorList>
            <person name="Sun Q."/>
            <person name="Mori K."/>
        </authorList>
    </citation>
    <scope>NUCLEOTIDE SEQUENCE [LARGE SCALE GENOMIC DNA]</scope>
    <source>
        <strain evidence="7 8">CCM 3426</strain>
    </source>
</reference>
<dbReference type="InterPro" id="IPR015424">
    <property type="entry name" value="PyrdxlP-dep_Trfase"/>
</dbReference>
<accession>A0ABV5IA44</accession>
<dbReference type="SUPFAM" id="SSF53383">
    <property type="entry name" value="PLP-dependent transferases"/>
    <property type="match status" value="1"/>
</dbReference>
<evidence type="ECO:0000259" key="6">
    <source>
        <dbReference type="Pfam" id="PF00155"/>
    </source>
</evidence>
<dbReference type="PANTHER" id="PTHR43525">
    <property type="entry name" value="PROTEIN MALY"/>
    <property type="match status" value="1"/>
</dbReference>
<dbReference type="Gene3D" id="3.40.640.10">
    <property type="entry name" value="Type I PLP-dependent aspartate aminotransferase-like (Major domain)"/>
    <property type="match status" value="1"/>
</dbReference>
<keyword evidence="3" id="KW-0663">Pyridoxal phosphate</keyword>
<dbReference type="Gene3D" id="3.90.1150.10">
    <property type="entry name" value="Aspartate Aminotransferase, domain 1"/>
    <property type="match status" value="1"/>
</dbReference>
<comment type="caution">
    <text evidence="7">The sequence shown here is derived from an EMBL/GenBank/DDBJ whole genome shotgun (WGS) entry which is preliminary data.</text>
</comment>
<keyword evidence="4 7" id="KW-0456">Lyase</keyword>
<keyword evidence="8" id="KW-1185">Reference proteome</keyword>
<evidence type="ECO:0000256" key="5">
    <source>
        <dbReference type="ARBA" id="ARBA00037974"/>
    </source>
</evidence>
<dbReference type="EC" id="4.4.1.13" evidence="2"/>
<name>A0ABV5IA44_9ACTN</name>
<dbReference type="RefSeq" id="WP_229824422.1">
    <property type="nucleotide sequence ID" value="NZ_BMRC01000012.1"/>
</dbReference>
<sequence>MTTDPHGLLTAYTTDELLRRRSVKWREFPPDVLPMRIAEMDTPLAEPVAAALIAAVERGDTGYVLPGRLPEAYAGFADRHYGWQPDAGAIRLVPDVMSGIVEILQIVSEPGDGVVVNTPGHPPASYWIDRVGRRVIPSPLASGSDGHRLDLDRLEHDFASGARAYVLCNPHNPTGLVLTREELTAVAALAERYDVRVVTDEILAPLTYPGARHVPFPSLDNPAAARSVAVVSASKAFNIAGLKAALVVPGPEAYADVAAVPQEVSEVAGLMGVLAAEAAFAHGDAWLGNLLAALDGNRRLLAAQLADQLPGVGYHLPRAGYTAWLDCRALGLGDDPARVFLRRGRVGVGSGPRFGAEGRGFVRFNFATSPDRVAEAVSRMVTARDHADAGVDERRD</sequence>
<dbReference type="InterPro" id="IPR051798">
    <property type="entry name" value="Class-II_PLP-Dep_Aminotrans"/>
</dbReference>
<dbReference type="CDD" id="cd00609">
    <property type="entry name" value="AAT_like"/>
    <property type="match status" value="1"/>
</dbReference>
<gene>
    <name evidence="7" type="ORF">ACFFV7_09035</name>
</gene>
<dbReference type="InterPro" id="IPR015422">
    <property type="entry name" value="PyrdxlP-dep_Trfase_small"/>
</dbReference>
<dbReference type="InterPro" id="IPR015421">
    <property type="entry name" value="PyrdxlP-dep_Trfase_major"/>
</dbReference>
<evidence type="ECO:0000256" key="2">
    <source>
        <dbReference type="ARBA" id="ARBA00012224"/>
    </source>
</evidence>
<dbReference type="Pfam" id="PF00155">
    <property type="entry name" value="Aminotran_1_2"/>
    <property type="match status" value="1"/>
</dbReference>
<protein>
    <recommendedName>
        <fullName evidence="2">cysteine-S-conjugate beta-lyase</fullName>
        <ecNumber evidence="2">4.4.1.13</ecNumber>
    </recommendedName>
</protein>
<evidence type="ECO:0000256" key="3">
    <source>
        <dbReference type="ARBA" id="ARBA00022898"/>
    </source>
</evidence>
<dbReference type="EMBL" id="JBHMEI010000004">
    <property type="protein sequence ID" value="MFB9201331.1"/>
    <property type="molecule type" value="Genomic_DNA"/>
</dbReference>
<evidence type="ECO:0000313" key="7">
    <source>
        <dbReference type="EMBL" id="MFB9201331.1"/>
    </source>
</evidence>
<dbReference type="Proteomes" id="UP001589647">
    <property type="component" value="Unassembled WGS sequence"/>
</dbReference>
<evidence type="ECO:0000313" key="8">
    <source>
        <dbReference type="Proteomes" id="UP001589647"/>
    </source>
</evidence>
<dbReference type="PANTHER" id="PTHR43525:SF2">
    <property type="entry name" value="CYSTATHIONINE BETA-LYASE-RELATED"/>
    <property type="match status" value="1"/>
</dbReference>
<proteinExistence type="inferred from homology"/>
<comment type="cofactor">
    <cofactor evidence="1">
        <name>pyridoxal 5'-phosphate</name>
        <dbReference type="ChEBI" id="CHEBI:597326"/>
    </cofactor>
</comment>
<feature type="domain" description="Aminotransferase class I/classII large" evidence="6">
    <location>
        <begin position="69"/>
        <end position="379"/>
    </location>
</feature>
<evidence type="ECO:0000256" key="4">
    <source>
        <dbReference type="ARBA" id="ARBA00023239"/>
    </source>
</evidence>